<dbReference type="PANTHER" id="PTHR43188:SF1">
    <property type="entry name" value="ACYL-COA DEHYDROGENASE"/>
    <property type="match status" value="1"/>
</dbReference>
<dbReference type="GO" id="GO:0050660">
    <property type="term" value="F:flavin adenine dinucleotide binding"/>
    <property type="evidence" value="ECO:0007669"/>
    <property type="project" value="InterPro"/>
</dbReference>
<evidence type="ECO:0000259" key="8">
    <source>
        <dbReference type="Pfam" id="PF02771"/>
    </source>
</evidence>
<evidence type="ECO:0000259" key="6">
    <source>
        <dbReference type="Pfam" id="PF00441"/>
    </source>
</evidence>
<feature type="domain" description="Acyl-CoA dehydrogenase/oxidase N-terminal" evidence="8">
    <location>
        <begin position="31"/>
        <end position="126"/>
    </location>
</feature>
<dbReference type="Gene3D" id="1.10.540.10">
    <property type="entry name" value="Acyl-CoA dehydrogenase/oxidase, N-terminal domain"/>
    <property type="match status" value="1"/>
</dbReference>
<dbReference type="Pfam" id="PF00441">
    <property type="entry name" value="Acyl-CoA_dh_1"/>
    <property type="match status" value="1"/>
</dbReference>
<dbReference type="GO" id="GO:0006635">
    <property type="term" value="P:fatty acid beta-oxidation"/>
    <property type="evidence" value="ECO:0007669"/>
    <property type="project" value="InterPro"/>
</dbReference>
<keyword evidence="10" id="KW-1185">Reference proteome</keyword>
<feature type="domain" description="Acyl-CoA oxidase/dehydrogenase middle" evidence="7">
    <location>
        <begin position="134"/>
        <end position="227"/>
    </location>
</feature>
<dbReference type="FunCoup" id="A0A3N1HQB9">
    <property type="interactions" value="300"/>
</dbReference>
<dbReference type="InterPro" id="IPR009100">
    <property type="entry name" value="AcylCoA_DH/oxidase_NM_dom_sf"/>
</dbReference>
<evidence type="ECO:0000256" key="5">
    <source>
        <dbReference type="RuleBase" id="RU362125"/>
    </source>
</evidence>
<dbReference type="Pfam" id="PF02770">
    <property type="entry name" value="Acyl-CoA_dh_M"/>
    <property type="match status" value="1"/>
</dbReference>
<evidence type="ECO:0000313" key="10">
    <source>
        <dbReference type="Proteomes" id="UP000276232"/>
    </source>
</evidence>
<dbReference type="InterPro" id="IPR009075">
    <property type="entry name" value="AcylCo_DH/oxidase_C"/>
</dbReference>
<dbReference type="RefSeq" id="WP_123378962.1">
    <property type="nucleotide sequence ID" value="NZ_RJKN01000002.1"/>
</dbReference>
<dbReference type="OrthoDB" id="9770681at2"/>
<dbReference type="InterPro" id="IPR046373">
    <property type="entry name" value="Acyl-CoA_Oxase/DH_mid-dom_sf"/>
</dbReference>
<dbReference type="AlphaFoldDB" id="A0A3N1HQB9"/>
<keyword evidence="3 5" id="KW-0285">Flavoprotein</keyword>
<dbReference type="PANTHER" id="PTHR43188">
    <property type="entry name" value="ACYL-COENZYME A OXIDASE"/>
    <property type="match status" value="1"/>
</dbReference>
<dbReference type="GO" id="GO:0003995">
    <property type="term" value="F:acyl-CoA dehydrogenase activity"/>
    <property type="evidence" value="ECO:0007669"/>
    <property type="project" value="InterPro"/>
</dbReference>
<dbReference type="Pfam" id="PF02771">
    <property type="entry name" value="Acyl-CoA_dh_N"/>
    <property type="match status" value="1"/>
</dbReference>
<protein>
    <submittedName>
        <fullName evidence="9">Glutaryl-CoA dehydrogenase</fullName>
    </submittedName>
</protein>
<dbReference type="Gene3D" id="2.40.110.10">
    <property type="entry name" value="Butyryl-CoA Dehydrogenase, subunit A, domain 2"/>
    <property type="match status" value="1"/>
</dbReference>
<dbReference type="InParanoid" id="A0A3N1HQB9"/>
<dbReference type="InterPro" id="IPR036250">
    <property type="entry name" value="AcylCo_DH-like_C"/>
</dbReference>
<feature type="domain" description="Acyl-CoA dehydrogenase/oxidase C-terminal" evidence="6">
    <location>
        <begin position="239"/>
        <end position="386"/>
    </location>
</feature>
<keyword evidence="5" id="KW-0560">Oxidoreductase</keyword>
<evidence type="ECO:0000256" key="2">
    <source>
        <dbReference type="ARBA" id="ARBA00009347"/>
    </source>
</evidence>
<comment type="cofactor">
    <cofactor evidence="1 5">
        <name>FAD</name>
        <dbReference type="ChEBI" id="CHEBI:57692"/>
    </cofactor>
</comment>
<evidence type="ECO:0000256" key="3">
    <source>
        <dbReference type="ARBA" id="ARBA00022630"/>
    </source>
</evidence>
<proteinExistence type="inferred from homology"/>
<organism evidence="9 10">
    <name type="scientific">Pseudokineococcus lusitanus</name>
    <dbReference type="NCBI Taxonomy" id="763993"/>
    <lineage>
        <taxon>Bacteria</taxon>
        <taxon>Bacillati</taxon>
        <taxon>Actinomycetota</taxon>
        <taxon>Actinomycetes</taxon>
        <taxon>Kineosporiales</taxon>
        <taxon>Kineosporiaceae</taxon>
        <taxon>Pseudokineococcus</taxon>
    </lineage>
</organism>
<comment type="caution">
    <text evidence="9">The sequence shown here is derived from an EMBL/GenBank/DDBJ whole genome shotgun (WGS) entry which is preliminary data.</text>
</comment>
<name>A0A3N1HQB9_9ACTN</name>
<keyword evidence="4 5" id="KW-0274">FAD</keyword>
<accession>A0A3N1HQB9</accession>
<dbReference type="SUPFAM" id="SSF56645">
    <property type="entry name" value="Acyl-CoA dehydrogenase NM domain-like"/>
    <property type="match status" value="1"/>
</dbReference>
<dbReference type="InterPro" id="IPR045008">
    <property type="entry name" value="ACX4-like"/>
</dbReference>
<gene>
    <name evidence="9" type="ORF">EDC03_0839</name>
</gene>
<evidence type="ECO:0000256" key="1">
    <source>
        <dbReference type="ARBA" id="ARBA00001974"/>
    </source>
</evidence>
<evidence type="ECO:0000259" key="7">
    <source>
        <dbReference type="Pfam" id="PF02770"/>
    </source>
</evidence>
<evidence type="ECO:0000313" key="9">
    <source>
        <dbReference type="EMBL" id="ROP44713.1"/>
    </source>
</evidence>
<dbReference type="InterPro" id="IPR006091">
    <property type="entry name" value="Acyl-CoA_Oxase/DH_mid-dom"/>
</dbReference>
<dbReference type="Proteomes" id="UP000276232">
    <property type="component" value="Unassembled WGS sequence"/>
</dbReference>
<dbReference type="Gene3D" id="1.20.140.10">
    <property type="entry name" value="Butyryl-CoA Dehydrogenase, subunit A, domain 3"/>
    <property type="match status" value="1"/>
</dbReference>
<dbReference type="EMBL" id="RJKN01000002">
    <property type="protein sequence ID" value="ROP44713.1"/>
    <property type="molecule type" value="Genomic_DNA"/>
</dbReference>
<dbReference type="SUPFAM" id="SSF47203">
    <property type="entry name" value="Acyl-CoA dehydrogenase C-terminal domain-like"/>
    <property type="match status" value="1"/>
</dbReference>
<comment type="similarity">
    <text evidence="2 5">Belongs to the acyl-CoA dehydrogenase family.</text>
</comment>
<sequence length="392" mass="41874">MTTAAGGRTPWTDPDVLSYRDLLPGPDRARLDAAREVFDRCLRPLVPAHWDAGTFPDAAVAALAPLDLVALAAEPGRALLHGLVHVELARVDLSLSVFLGVQGVLVAEALRRLGSDEQRARYLPDLRALRRVGAFALTEPEHGSDISRHMATTAVRSGGSWTLRGTKRWIGNGTHADHLLVWARDTADGEIKGFLVDRGTPGLRTSPVGPKIGLRIVQNADVVLDDVVVGDDRLLEGATGFAATNDLLTSSRLWVAWQTVGLQFAAYDQALAYTLGRVQFGRPVAATQLVQEKLVRILENATTTLGLLVRLAQLQDEGRLRAEHAALAKASGSARMRESVAAARALLGGNGLATAHGVGRTFCDAEALYSYEGSHEINTLVVGRAVTGLSAF</sequence>
<reference evidence="9 10" key="1">
    <citation type="journal article" date="2015" name="Stand. Genomic Sci.">
        <title>Genomic Encyclopedia of Bacterial and Archaeal Type Strains, Phase III: the genomes of soil and plant-associated and newly described type strains.</title>
        <authorList>
            <person name="Whitman W.B."/>
            <person name="Woyke T."/>
            <person name="Klenk H.P."/>
            <person name="Zhou Y."/>
            <person name="Lilburn T.G."/>
            <person name="Beck B.J."/>
            <person name="De Vos P."/>
            <person name="Vandamme P."/>
            <person name="Eisen J.A."/>
            <person name="Garrity G."/>
            <person name="Hugenholtz P."/>
            <person name="Kyrpides N.C."/>
        </authorList>
    </citation>
    <scope>NUCLEOTIDE SEQUENCE [LARGE SCALE GENOMIC DNA]</scope>
    <source>
        <strain evidence="9 10">CECT 7306</strain>
    </source>
</reference>
<evidence type="ECO:0000256" key="4">
    <source>
        <dbReference type="ARBA" id="ARBA00022827"/>
    </source>
</evidence>
<dbReference type="InterPro" id="IPR037069">
    <property type="entry name" value="AcylCoA_DH/ox_N_sf"/>
</dbReference>
<dbReference type="InterPro" id="IPR013786">
    <property type="entry name" value="AcylCoA_DH/ox_N"/>
</dbReference>